<dbReference type="GeneID" id="66871133"/>
<accession>A0A0L0QMF6</accession>
<dbReference type="InterPro" id="IPR036412">
    <property type="entry name" value="HAD-like_sf"/>
</dbReference>
<protein>
    <submittedName>
        <fullName evidence="3">Pyrophosphatase</fullName>
    </submittedName>
</protein>
<evidence type="ECO:0000313" key="4">
    <source>
        <dbReference type="Proteomes" id="UP000036780"/>
    </source>
</evidence>
<evidence type="ECO:0000256" key="1">
    <source>
        <dbReference type="ARBA" id="ARBA00022801"/>
    </source>
</evidence>
<dbReference type="PRINTS" id="PR00413">
    <property type="entry name" value="HADHALOGNASE"/>
</dbReference>
<dbReference type="OrthoDB" id="9807630at2"/>
<organism evidence="3 4">
    <name type="scientific">Virgibacillus pantothenticus</name>
    <dbReference type="NCBI Taxonomy" id="1473"/>
    <lineage>
        <taxon>Bacteria</taxon>
        <taxon>Bacillati</taxon>
        <taxon>Bacillota</taxon>
        <taxon>Bacilli</taxon>
        <taxon>Bacillales</taxon>
        <taxon>Bacillaceae</taxon>
        <taxon>Virgibacillus</taxon>
    </lineage>
</organism>
<dbReference type="Pfam" id="PF13419">
    <property type="entry name" value="HAD_2"/>
    <property type="match status" value="1"/>
</dbReference>
<dbReference type="CDD" id="cd02616">
    <property type="entry name" value="HAD_PPase"/>
    <property type="match status" value="1"/>
</dbReference>
<dbReference type="EMBL" id="LGTO01000007">
    <property type="protein sequence ID" value="KNE19787.1"/>
    <property type="molecule type" value="Genomic_DNA"/>
</dbReference>
<dbReference type="FunFam" id="3.40.50.1000:FF:000022">
    <property type="entry name" value="Phosphoglycolate phosphatase"/>
    <property type="match status" value="1"/>
</dbReference>
<dbReference type="SFLD" id="SFLDG01129">
    <property type="entry name" value="C1.5:_HAD__Beta-PGM__Phosphata"/>
    <property type="match status" value="1"/>
</dbReference>
<dbReference type="Proteomes" id="UP000036780">
    <property type="component" value="Unassembled WGS sequence"/>
</dbReference>
<name>A0A0L0QMF6_VIRPA</name>
<dbReference type="InterPro" id="IPR041492">
    <property type="entry name" value="HAD_2"/>
</dbReference>
<dbReference type="InterPro" id="IPR023214">
    <property type="entry name" value="HAD_sf"/>
</dbReference>
<proteinExistence type="predicted"/>
<dbReference type="SUPFAM" id="SSF56784">
    <property type="entry name" value="HAD-like"/>
    <property type="match status" value="1"/>
</dbReference>
<evidence type="ECO:0000313" key="3">
    <source>
        <dbReference type="EMBL" id="KNE19787.1"/>
    </source>
</evidence>
<reference evidence="4" key="1">
    <citation type="submission" date="2015-07" db="EMBL/GenBank/DDBJ databases">
        <title>Fjat-10053 dsm26.</title>
        <authorList>
            <person name="Liu B."/>
            <person name="Wang J."/>
            <person name="Zhu Y."/>
            <person name="Liu G."/>
            <person name="Chen Q."/>
            <person name="Chen Z."/>
            <person name="Lan J."/>
            <person name="Che J."/>
            <person name="Ge C."/>
            <person name="Shi H."/>
            <person name="Pan Z."/>
            <person name="Liu X."/>
        </authorList>
    </citation>
    <scope>NUCLEOTIDE SEQUENCE [LARGE SCALE GENOMIC DNA]</scope>
    <source>
        <strain evidence="4">DSM 26</strain>
    </source>
</reference>
<dbReference type="InterPro" id="IPR050155">
    <property type="entry name" value="HAD-like_hydrolase_sf"/>
</dbReference>
<keyword evidence="2" id="KW-0460">Magnesium</keyword>
<keyword evidence="1" id="KW-0378">Hydrolase</keyword>
<evidence type="ECO:0000256" key="2">
    <source>
        <dbReference type="ARBA" id="ARBA00022842"/>
    </source>
</evidence>
<dbReference type="PANTHER" id="PTHR43434">
    <property type="entry name" value="PHOSPHOGLYCOLATE PHOSPHATASE"/>
    <property type="match status" value="1"/>
</dbReference>
<dbReference type="GO" id="GO:0006281">
    <property type="term" value="P:DNA repair"/>
    <property type="evidence" value="ECO:0007669"/>
    <property type="project" value="TreeGrafter"/>
</dbReference>
<dbReference type="Gene3D" id="1.10.150.240">
    <property type="entry name" value="Putative phosphatase, domain 2"/>
    <property type="match status" value="1"/>
</dbReference>
<dbReference type="GO" id="GO:0005829">
    <property type="term" value="C:cytosol"/>
    <property type="evidence" value="ECO:0007669"/>
    <property type="project" value="TreeGrafter"/>
</dbReference>
<dbReference type="NCBIfam" id="TIGR01549">
    <property type="entry name" value="HAD-SF-IA-v1"/>
    <property type="match status" value="1"/>
</dbReference>
<dbReference type="PATRIC" id="fig|1473.5.peg.1721"/>
<dbReference type="PANTHER" id="PTHR43434:SF26">
    <property type="entry name" value="PYROPHOSPHATASE PPAX"/>
    <property type="match status" value="1"/>
</dbReference>
<dbReference type="GO" id="GO:0008967">
    <property type="term" value="F:phosphoglycolate phosphatase activity"/>
    <property type="evidence" value="ECO:0007669"/>
    <property type="project" value="TreeGrafter"/>
</dbReference>
<dbReference type="RefSeq" id="WP_050352343.1">
    <property type="nucleotide sequence ID" value="NZ_BOSN01000008.1"/>
</dbReference>
<dbReference type="SFLD" id="SFLDG01135">
    <property type="entry name" value="C1.5.6:_HAD__Beta-PGM__Phospha"/>
    <property type="match status" value="1"/>
</dbReference>
<sequence length="211" mass="23916">MSIRTILFDLDGTLIDTNELIIASFFHTFGQYNYQFTREEIIEFNGPPLLDTFKAIDAEKAERMVQTYRTHNMKEHDNYVKAFPFVEETLKQLKQNGMKLGVVTTKMRQGVKKGLATTDLEPYFDTVITLDDVKHPKPHAEPVMKAMDKLAADAATTLMVGDNSHDLEAGKNAGVQTAGVAWSFKGKERLMQYKPTYMLEDMRDLLTITGV</sequence>
<gene>
    <name evidence="3" type="ORF">AFK71_15275</name>
</gene>
<dbReference type="InterPro" id="IPR023198">
    <property type="entry name" value="PGP-like_dom2"/>
</dbReference>
<dbReference type="NCBIfam" id="NF009804">
    <property type="entry name" value="PRK13288.1"/>
    <property type="match status" value="1"/>
</dbReference>
<dbReference type="InterPro" id="IPR006439">
    <property type="entry name" value="HAD-SF_hydro_IA"/>
</dbReference>
<dbReference type="AlphaFoldDB" id="A0A0L0QMF6"/>
<dbReference type="NCBIfam" id="TIGR01509">
    <property type="entry name" value="HAD-SF-IA-v3"/>
    <property type="match status" value="1"/>
</dbReference>
<dbReference type="Gene3D" id="3.40.50.1000">
    <property type="entry name" value="HAD superfamily/HAD-like"/>
    <property type="match status" value="1"/>
</dbReference>
<dbReference type="SFLD" id="SFLDS00003">
    <property type="entry name" value="Haloacid_Dehalogenase"/>
    <property type="match status" value="1"/>
</dbReference>
<comment type="caution">
    <text evidence="3">The sequence shown here is derived from an EMBL/GenBank/DDBJ whole genome shotgun (WGS) entry which is preliminary data.</text>
</comment>
<keyword evidence="4" id="KW-1185">Reference proteome</keyword>